<evidence type="ECO:0000256" key="5">
    <source>
        <dbReference type="SAM" id="MobiDB-lite"/>
    </source>
</evidence>
<dbReference type="PANTHER" id="PTHR22923">
    <property type="entry name" value="CEREBELLIN-RELATED"/>
    <property type="match status" value="1"/>
</dbReference>
<reference evidence="8 9" key="1">
    <citation type="journal article" date="2017" name="Nat. Ecol. Evol.">
        <title>Scallop genome provides insights into evolution of bilaterian karyotype and development.</title>
        <authorList>
            <person name="Wang S."/>
            <person name="Zhang J."/>
            <person name="Jiao W."/>
            <person name="Li J."/>
            <person name="Xun X."/>
            <person name="Sun Y."/>
            <person name="Guo X."/>
            <person name="Huan P."/>
            <person name="Dong B."/>
            <person name="Zhang L."/>
            <person name="Hu X."/>
            <person name="Sun X."/>
            <person name="Wang J."/>
            <person name="Zhao C."/>
            <person name="Wang Y."/>
            <person name="Wang D."/>
            <person name="Huang X."/>
            <person name="Wang R."/>
            <person name="Lv J."/>
            <person name="Li Y."/>
            <person name="Zhang Z."/>
            <person name="Liu B."/>
            <person name="Lu W."/>
            <person name="Hui Y."/>
            <person name="Liang J."/>
            <person name="Zhou Z."/>
            <person name="Hou R."/>
            <person name="Li X."/>
            <person name="Liu Y."/>
            <person name="Li H."/>
            <person name="Ning X."/>
            <person name="Lin Y."/>
            <person name="Zhao L."/>
            <person name="Xing Q."/>
            <person name="Dou J."/>
            <person name="Li Y."/>
            <person name="Mao J."/>
            <person name="Guo H."/>
            <person name="Dou H."/>
            <person name="Li T."/>
            <person name="Mu C."/>
            <person name="Jiang W."/>
            <person name="Fu Q."/>
            <person name="Fu X."/>
            <person name="Miao Y."/>
            <person name="Liu J."/>
            <person name="Yu Q."/>
            <person name="Li R."/>
            <person name="Liao H."/>
            <person name="Li X."/>
            <person name="Kong Y."/>
            <person name="Jiang Z."/>
            <person name="Chourrout D."/>
            <person name="Li R."/>
            <person name="Bao Z."/>
        </authorList>
    </citation>
    <scope>NUCLEOTIDE SEQUENCE [LARGE SCALE GENOMIC DNA]</scope>
    <source>
        <strain evidence="8 9">PY_sf001</strain>
    </source>
</reference>
<dbReference type="GO" id="GO:0005581">
    <property type="term" value="C:collagen trimer"/>
    <property type="evidence" value="ECO:0007669"/>
    <property type="project" value="UniProtKB-KW"/>
</dbReference>
<dbReference type="STRING" id="6573.A0A210QWX8"/>
<dbReference type="InterPro" id="IPR001073">
    <property type="entry name" value="C1q_dom"/>
</dbReference>
<comment type="caution">
    <text evidence="8">The sequence shown here is derived from an EMBL/GenBank/DDBJ whole genome shotgun (WGS) entry which is preliminary data.</text>
</comment>
<dbReference type="PRINTS" id="PR00007">
    <property type="entry name" value="COMPLEMNTC1Q"/>
</dbReference>
<evidence type="ECO:0000313" key="8">
    <source>
        <dbReference type="EMBL" id="OWF53279.1"/>
    </source>
</evidence>
<sequence length="290" mass="32701">MYLVLVFVVGALTFVCGQAHPDHGTGCDVAIRLEKLLADLTSRVDDLEKQRQVDHKKISDLRREIDEIKIENHGLKTELDDMTTVRTRRSLNPVPQPSTLDKEVDDTQAPTVHIKNGTRHTLKEGDTTLVDTGKTNRVGRTRNSPSDNKISHITDRVGEFPRDPTAFYARMGNNLNDVVRGQVIHFDKIVTNNGEHYDKNSGVFTCAEEGTYFFSWTLYTPNNHWVDSELVKNGEPIAWFRTGDSQFYEASSTTALVKLFPGDRVWTRVRDGPYGADLVALVSMFCGFKI</sequence>
<dbReference type="SUPFAM" id="SSF49842">
    <property type="entry name" value="TNF-like"/>
    <property type="match status" value="1"/>
</dbReference>
<feature type="domain" description="C1q" evidence="7">
    <location>
        <begin position="160"/>
        <end position="290"/>
    </location>
</feature>
<dbReference type="PROSITE" id="PS50871">
    <property type="entry name" value="C1Q"/>
    <property type="match status" value="1"/>
</dbReference>
<dbReference type="Gene3D" id="2.60.120.40">
    <property type="match status" value="1"/>
</dbReference>
<keyword evidence="4" id="KW-0175">Coiled coil</keyword>
<accession>A0A210QWX8</accession>
<name>A0A210QWX8_MIZYE</name>
<dbReference type="AlphaFoldDB" id="A0A210QWX8"/>
<dbReference type="InterPro" id="IPR050822">
    <property type="entry name" value="Cerebellin_Synaptic_Org"/>
</dbReference>
<dbReference type="OrthoDB" id="6040257at2759"/>
<protein>
    <submittedName>
        <fullName evidence="8">Collagen alpha-1(X) chain</fullName>
    </submittedName>
</protein>
<keyword evidence="2" id="KW-0964">Secreted</keyword>
<feature type="region of interest" description="Disordered" evidence="5">
    <location>
        <begin position="132"/>
        <end position="152"/>
    </location>
</feature>
<dbReference type="SMART" id="SM00110">
    <property type="entry name" value="C1Q"/>
    <property type="match status" value="1"/>
</dbReference>
<feature type="coiled-coil region" evidence="4">
    <location>
        <begin position="30"/>
        <end position="78"/>
    </location>
</feature>
<evidence type="ECO:0000256" key="6">
    <source>
        <dbReference type="SAM" id="SignalP"/>
    </source>
</evidence>
<dbReference type="EMBL" id="NEDP02001444">
    <property type="protein sequence ID" value="OWF53279.1"/>
    <property type="molecule type" value="Genomic_DNA"/>
</dbReference>
<organism evidence="8 9">
    <name type="scientific">Mizuhopecten yessoensis</name>
    <name type="common">Japanese scallop</name>
    <name type="synonym">Patinopecten yessoensis</name>
    <dbReference type="NCBI Taxonomy" id="6573"/>
    <lineage>
        <taxon>Eukaryota</taxon>
        <taxon>Metazoa</taxon>
        <taxon>Spiralia</taxon>
        <taxon>Lophotrochozoa</taxon>
        <taxon>Mollusca</taxon>
        <taxon>Bivalvia</taxon>
        <taxon>Autobranchia</taxon>
        <taxon>Pteriomorphia</taxon>
        <taxon>Pectinida</taxon>
        <taxon>Pectinoidea</taxon>
        <taxon>Pectinidae</taxon>
        <taxon>Mizuhopecten</taxon>
    </lineage>
</organism>
<dbReference type="Proteomes" id="UP000242188">
    <property type="component" value="Unassembled WGS sequence"/>
</dbReference>
<evidence type="ECO:0000256" key="1">
    <source>
        <dbReference type="ARBA" id="ARBA00004613"/>
    </source>
</evidence>
<feature type="chain" id="PRO_5012307025" evidence="6">
    <location>
        <begin position="20"/>
        <end position="290"/>
    </location>
</feature>
<keyword evidence="3 6" id="KW-0732">Signal</keyword>
<evidence type="ECO:0000259" key="7">
    <source>
        <dbReference type="PROSITE" id="PS50871"/>
    </source>
</evidence>
<dbReference type="GO" id="GO:0005576">
    <property type="term" value="C:extracellular region"/>
    <property type="evidence" value="ECO:0007669"/>
    <property type="project" value="UniProtKB-SubCell"/>
</dbReference>
<evidence type="ECO:0000256" key="4">
    <source>
        <dbReference type="SAM" id="Coils"/>
    </source>
</evidence>
<evidence type="ECO:0000256" key="2">
    <source>
        <dbReference type="ARBA" id="ARBA00022525"/>
    </source>
</evidence>
<comment type="subcellular location">
    <subcellularLocation>
        <location evidence="1">Secreted</location>
    </subcellularLocation>
</comment>
<dbReference type="Pfam" id="PF00386">
    <property type="entry name" value="C1q"/>
    <property type="match status" value="1"/>
</dbReference>
<evidence type="ECO:0000256" key="3">
    <source>
        <dbReference type="ARBA" id="ARBA00022729"/>
    </source>
</evidence>
<proteinExistence type="predicted"/>
<gene>
    <name evidence="8" type="ORF">KP79_PYT04595</name>
</gene>
<dbReference type="InterPro" id="IPR008983">
    <property type="entry name" value="Tumour_necrosis_fac-like_dom"/>
</dbReference>
<keyword evidence="8" id="KW-0176">Collagen</keyword>
<feature type="signal peptide" evidence="6">
    <location>
        <begin position="1"/>
        <end position="19"/>
    </location>
</feature>
<keyword evidence="9" id="KW-1185">Reference proteome</keyword>
<dbReference type="PANTHER" id="PTHR22923:SF116">
    <property type="entry name" value="C1Q DOMAIN-CONTAINING PROTEIN"/>
    <property type="match status" value="1"/>
</dbReference>
<evidence type="ECO:0000313" key="9">
    <source>
        <dbReference type="Proteomes" id="UP000242188"/>
    </source>
</evidence>